<name>A0A423W7V4_CYTCH</name>
<dbReference type="Gene3D" id="3.30.870.10">
    <property type="entry name" value="Endonuclease Chain A"/>
    <property type="match status" value="2"/>
</dbReference>
<evidence type="ECO:0000256" key="2">
    <source>
        <dbReference type="ARBA" id="ARBA00010205"/>
    </source>
</evidence>
<evidence type="ECO:0000256" key="3">
    <source>
        <dbReference type="ARBA" id="ARBA00022722"/>
    </source>
</evidence>
<dbReference type="Proteomes" id="UP000284375">
    <property type="component" value="Unassembled WGS sequence"/>
</dbReference>
<evidence type="ECO:0000313" key="14">
    <source>
        <dbReference type="EMBL" id="ROV99419.1"/>
    </source>
</evidence>
<proteinExistence type="inferred from homology"/>
<sequence length="547" mass="61197">MDEDLERALAASGADQEEILEEERQIQEAIRLSMMEHEQGSPPERESSTATKRVADEELTNDVIKRPRPPGLKPDSVSSNQPGISMAFRNGALRVTRTPGRQNAKNCVNLADIIHKEHLVSACVFSFFIADEELFQHLPLSRSSHTVPIYIGRDPNMDPVVSEVCRRAGVAMREKITKSQLQGIGPALEQYHRKAYGNNYHAFYAWSSGSSHSKTLALAYPTFLRIVITSCNMMDIDTELGDNHWYIHDLPKRASRGQVPQFGFEVDFLAHLQALGTPSGFIDSIKGMYDYSTIKVHLVTSVPGTFSGAKAEQSGLLRLRRIIKDLDLNLTQKKRQGKLQLEVCTASLGNLTSKWIDGFYDCALGRKYIEIPDDPDVPGELKLFYPTVGDVRAADDEAQQGASNIGCHTRPWSQAPEAIKNLFHHYQSKDSGKLFHQKLILAYDPAEPTASPYYVYVGSANLSSSAWGALEKDKKENKATCDLKLVRTSNFECGVVIPGRLIENLLEPGTRSWQDGIVPYVQTASKYDLIKDRPWNDPRWVKDFQEG</sequence>
<gene>
    <name evidence="14" type="ORF">VSDG_03928</name>
</gene>
<evidence type="ECO:0000256" key="7">
    <source>
        <dbReference type="ARBA" id="ARBA00023204"/>
    </source>
</evidence>
<dbReference type="AlphaFoldDB" id="A0A423W7V4"/>
<dbReference type="PROSITE" id="PS50035">
    <property type="entry name" value="PLD"/>
    <property type="match status" value="1"/>
</dbReference>
<comment type="similarity">
    <text evidence="2">Belongs to the tyrosyl-DNA phosphodiesterase family.</text>
</comment>
<keyword evidence="3" id="KW-0540">Nuclease</keyword>
<evidence type="ECO:0000256" key="4">
    <source>
        <dbReference type="ARBA" id="ARBA00022763"/>
    </source>
</evidence>
<evidence type="ECO:0000256" key="10">
    <source>
        <dbReference type="PIRSR" id="PIRSR610347-2"/>
    </source>
</evidence>
<dbReference type="OrthoDB" id="3907302at2759"/>
<dbReference type="GO" id="GO:0006281">
    <property type="term" value="P:DNA repair"/>
    <property type="evidence" value="ECO:0007669"/>
    <property type="project" value="UniProtKB-KW"/>
</dbReference>
<dbReference type="InterPro" id="IPR001736">
    <property type="entry name" value="PLipase_D/transphosphatidylase"/>
</dbReference>
<dbReference type="STRING" id="252740.A0A423W7V4"/>
<dbReference type="InterPro" id="IPR010347">
    <property type="entry name" value="Tdp1"/>
</dbReference>
<dbReference type="InterPro" id="IPR003903">
    <property type="entry name" value="UIM_dom"/>
</dbReference>
<evidence type="ECO:0000256" key="8">
    <source>
        <dbReference type="ARBA" id="ARBA00023242"/>
    </source>
</evidence>
<dbReference type="Pfam" id="PF06087">
    <property type="entry name" value="Tyr-DNA_phospho"/>
    <property type="match status" value="1"/>
</dbReference>
<dbReference type="PROSITE" id="PS50330">
    <property type="entry name" value="UIM"/>
    <property type="match status" value="1"/>
</dbReference>
<evidence type="ECO:0000256" key="6">
    <source>
        <dbReference type="ARBA" id="ARBA00022839"/>
    </source>
</evidence>
<dbReference type="EMBL" id="LJZO01000011">
    <property type="protein sequence ID" value="ROV99419.1"/>
    <property type="molecule type" value="Genomic_DNA"/>
</dbReference>
<feature type="region of interest" description="Disordered" evidence="12">
    <location>
        <begin position="31"/>
        <end position="84"/>
    </location>
</feature>
<evidence type="ECO:0000259" key="13">
    <source>
        <dbReference type="PROSITE" id="PS50035"/>
    </source>
</evidence>
<evidence type="ECO:0000256" key="12">
    <source>
        <dbReference type="SAM" id="MobiDB-lite"/>
    </source>
</evidence>
<keyword evidence="7" id="KW-0234">DNA repair</keyword>
<protein>
    <recommendedName>
        <fullName evidence="13">PLD phosphodiesterase domain-containing protein</fullName>
    </recommendedName>
</protein>
<evidence type="ECO:0000313" key="15">
    <source>
        <dbReference type="Proteomes" id="UP000284375"/>
    </source>
</evidence>
<keyword evidence="5" id="KW-0378">Hydrolase</keyword>
<feature type="domain" description="PLD phosphodiesterase" evidence="13">
    <location>
        <begin position="431"/>
        <end position="466"/>
    </location>
</feature>
<keyword evidence="6" id="KW-0269">Exonuclease</keyword>
<organism evidence="14 15">
    <name type="scientific">Cytospora chrysosperma</name>
    <name type="common">Cytospora canker fungus</name>
    <name type="synonym">Sphaeria chrysosperma</name>
    <dbReference type="NCBI Taxonomy" id="252740"/>
    <lineage>
        <taxon>Eukaryota</taxon>
        <taxon>Fungi</taxon>
        <taxon>Dikarya</taxon>
        <taxon>Ascomycota</taxon>
        <taxon>Pezizomycotina</taxon>
        <taxon>Sordariomycetes</taxon>
        <taxon>Sordariomycetidae</taxon>
        <taxon>Diaporthales</taxon>
        <taxon>Cytosporaceae</taxon>
        <taxon>Cytospora</taxon>
    </lineage>
</organism>
<dbReference type="GO" id="GO:0003690">
    <property type="term" value="F:double-stranded DNA binding"/>
    <property type="evidence" value="ECO:0007669"/>
    <property type="project" value="TreeGrafter"/>
</dbReference>
<feature type="compositionally biased region" description="Basic and acidic residues" evidence="12">
    <location>
        <begin position="34"/>
        <end position="47"/>
    </location>
</feature>
<feature type="active site" description="Nucleophile" evidence="9">
    <location>
        <position position="212"/>
    </location>
</feature>
<feature type="region of interest" description="Disordered" evidence="12">
    <location>
        <begin position="1"/>
        <end position="20"/>
    </location>
</feature>
<evidence type="ECO:0000256" key="5">
    <source>
        <dbReference type="ARBA" id="ARBA00022801"/>
    </source>
</evidence>
<comment type="subcellular location">
    <subcellularLocation>
        <location evidence="1">Nucleus</location>
    </subcellularLocation>
</comment>
<feature type="site" description="Interaction with DNA" evidence="11">
    <location>
        <position position="463"/>
    </location>
</feature>
<feature type="binding site" evidence="10">
    <location>
        <position position="214"/>
    </location>
    <ligand>
        <name>substrate</name>
    </ligand>
</feature>
<evidence type="ECO:0000256" key="11">
    <source>
        <dbReference type="PIRSR" id="PIRSR610347-3"/>
    </source>
</evidence>
<evidence type="ECO:0000256" key="9">
    <source>
        <dbReference type="PIRSR" id="PIRSR610347-1"/>
    </source>
</evidence>
<dbReference type="PANTHER" id="PTHR12415">
    <property type="entry name" value="TYROSYL-DNA PHOSPHODIESTERASE 1"/>
    <property type="match status" value="1"/>
</dbReference>
<dbReference type="PANTHER" id="PTHR12415:SF0">
    <property type="entry name" value="TYROSYL-DNA PHOSPHODIESTERASE 1"/>
    <property type="match status" value="1"/>
</dbReference>
<reference evidence="14 15" key="1">
    <citation type="submission" date="2015-09" db="EMBL/GenBank/DDBJ databases">
        <title>Host preference determinants of Valsa canker pathogens revealed by comparative genomics.</title>
        <authorList>
            <person name="Yin Z."/>
            <person name="Huang L."/>
        </authorList>
    </citation>
    <scope>NUCLEOTIDE SEQUENCE [LARGE SCALE GENOMIC DNA]</scope>
    <source>
        <strain evidence="14 15">YSFL</strain>
    </source>
</reference>
<comment type="caution">
    <text evidence="14">The sequence shown here is derived from an EMBL/GenBank/DDBJ whole genome shotgun (WGS) entry which is preliminary data.</text>
</comment>
<dbReference type="SUPFAM" id="SSF56024">
    <property type="entry name" value="Phospholipase D/nuclease"/>
    <property type="match status" value="2"/>
</dbReference>
<keyword evidence="15" id="KW-1185">Reference proteome</keyword>
<keyword evidence="8" id="KW-0539">Nucleus</keyword>
<evidence type="ECO:0000256" key="1">
    <source>
        <dbReference type="ARBA" id="ARBA00004123"/>
    </source>
</evidence>
<keyword evidence="4" id="KW-0227">DNA damage</keyword>
<dbReference type="GO" id="GO:0004527">
    <property type="term" value="F:exonuclease activity"/>
    <property type="evidence" value="ECO:0007669"/>
    <property type="project" value="UniProtKB-KW"/>
</dbReference>
<accession>A0A423W7V4</accession>
<dbReference type="GO" id="GO:0017005">
    <property type="term" value="F:3'-tyrosyl-DNA phosphodiesterase activity"/>
    <property type="evidence" value="ECO:0007669"/>
    <property type="project" value="TreeGrafter"/>
</dbReference>
<dbReference type="GO" id="GO:0005634">
    <property type="term" value="C:nucleus"/>
    <property type="evidence" value="ECO:0007669"/>
    <property type="project" value="UniProtKB-SubCell"/>
</dbReference>
<dbReference type="GO" id="GO:0003697">
    <property type="term" value="F:single-stranded DNA binding"/>
    <property type="evidence" value="ECO:0007669"/>
    <property type="project" value="TreeGrafter"/>
</dbReference>